<reference evidence="1" key="1">
    <citation type="submission" date="2021-06" db="EMBL/GenBank/DDBJ databases">
        <authorList>
            <person name="Kallberg Y."/>
            <person name="Tangrot J."/>
            <person name="Rosling A."/>
        </authorList>
    </citation>
    <scope>NUCLEOTIDE SEQUENCE</scope>
    <source>
        <strain evidence="1">28 12/20/2015</strain>
    </source>
</reference>
<accession>A0ACA9RA52</accession>
<dbReference type="EMBL" id="CAJVPW010061729">
    <property type="protein sequence ID" value="CAG8782454.1"/>
    <property type="molecule type" value="Genomic_DNA"/>
</dbReference>
<feature type="non-terminal residue" evidence="1">
    <location>
        <position position="1"/>
    </location>
</feature>
<name>A0ACA9RA52_9GLOM</name>
<organism evidence="1 2">
    <name type="scientific">Cetraspora pellucida</name>
    <dbReference type="NCBI Taxonomy" id="1433469"/>
    <lineage>
        <taxon>Eukaryota</taxon>
        <taxon>Fungi</taxon>
        <taxon>Fungi incertae sedis</taxon>
        <taxon>Mucoromycota</taxon>
        <taxon>Glomeromycotina</taxon>
        <taxon>Glomeromycetes</taxon>
        <taxon>Diversisporales</taxon>
        <taxon>Gigasporaceae</taxon>
        <taxon>Cetraspora</taxon>
    </lineage>
</organism>
<proteinExistence type="predicted"/>
<gene>
    <name evidence="1" type="ORF">SPELUC_LOCUS16520</name>
</gene>
<sequence>KALEDRFNYYRKTNPKCTAQGLVNNKVKTQIPKSVSKSLLRKTKERAQKIYDIFNEIRVDKIKQIQFFIAITIANISQDDIDFVLAKLL</sequence>
<dbReference type="Proteomes" id="UP000789366">
    <property type="component" value="Unassembled WGS sequence"/>
</dbReference>
<feature type="non-terminal residue" evidence="1">
    <location>
        <position position="89"/>
    </location>
</feature>
<evidence type="ECO:0000313" key="2">
    <source>
        <dbReference type="Proteomes" id="UP000789366"/>
    </source>
</evidence>
<comment type="caution">
    <text evidence="1">The sequence shown here is derived from an EMBL/GenBank/DDBJ whole genome shotgun (WGS) entry which is preliminary data.</text>
</comment>
<protein>
    <submittedName>
        <fullName evidence="1">15321_t:CDS:1</fullName>
    </submittedName>
</protein>
<evidence type="ECO:0000313" key="1">
    <source>
        <dbReference type="EMBL" id="CAG8782454.1"/>
    </source>
</evidence>
<keyword evidence="2" id="KW-1185">Reference proteome</keyword>